<proteinExistence type="predicted"/>
<dbReference type="AlphaFoldDB" id="A0AAP0K0Z3"/>
<protein>
    <submittedName>
        <fullName evidence="1">Uncharacterized protein</fullName>
    </submittedName>
</protein>
<accession>A0AAP0K0Z3</accession>
<evidence type="ECO:0000313" key="2">
    <source>
        <dbReference type="Proteomes" id="UP001420932"/>
    </source>
</evidence>
<sequence>MSFHSICSKYRLGTTHWSSIKSEEVLAGFERILASSPSKIEKVWLQGNGKFLLGSGHHLLQISACLRDYAIGEMYPERCSSRALVESA</sequence>
<keyword evidence="2" id="KW-1185">Reference proteome</keyword>
<evidence type="ECO:0000313" key="1">
    <source>
        <dbReference type="EMBL" id="KAK9142547.1"/>
    </source>
</evidence>
<comment type="caution">
    <text evidence="1">The sequence shown here is derived from an EMBL/GenBank/DDBJ whole genome shotgun (WGS) entry which is preliminary data.</text>
</comment>
<gene>
    <name evidence="1" type="ORF">Syun_011947</name>
</gene>
<name>A0AAP0K0Z3_9MAGN</name>
<organism evidence="1 2">
    <name type="scientific">Stephania yunnanensis</name>
    <dbReference type="NCBI Taxonomy" id="152371"/>
    <lineage>
        <taxon>Eukaryota</taxon>
        <taxon>Viridiplantae</taxon>
        <taxon>Streptophyta</taxon>
        <taxon>Embryophyta</taxon>
        <taxon>Tracheophyta</taxon>
        <taxon>Spermatophyta</taxon>
        <taxon>Magnoliopsida</taxon>
        <taxon>Ranunculales</taxon>
        <taxon>Menispermaceae</taxon>
        <taxon>Menispermoideae</taxon>
        <taxon>Cissampelideae</taxon>
        <taxon>Stephania</taxon>
    </lineage>
</organism>
<reference evidence="1 2" key="1">
    <citation type="submission" date="2024-01" db="EMBL/GenBank/DDBJ databases">
        <title>Genome assemblies of Stephania.</title>
        <authorList>
            <person name="Yang L."/>
        </authorList>
    </citation>
    <scope>NUCLEOTIDE SEQUENCE [LARGE SCALE GENOMIC DNA]</scope>
    <source>
        <strain evidence="1">YNDBR</strain>
        <tissue evidence="1">Leaf</tissue>
    </source>
</reference>
<dbReference type="EMBL" id="JBBNAF010000005">
    <property type="protein sequence ID" value="KAK9142547.1"/>
    <property type="molecule type" value="Genomic_DNA"/>
</dbReference>
<dbReference type="Proteomes" id="UP001420932">
    <property type="component" value="Unassembled WGS sequence"/>
</dbReference>